<name>A0A139IFY9_9PEZI</name>
<feature type="domain" description="Thioredoxin-like fold" evidence="3">
    <location>
        <begin position="95"/>
        <end position="196"/>
    </location>
</feature>
<feature type="region of interest" description="Disordered" evidence="1">
    <location>
        <begin position="1"/>
        <end position="37"/>
    </location>
</feature>
<keyword evidence="5" id="KW-1185">Reference proteome</keyword>
<dbReference type="GO" id="GO:0001401">
    <property type="term" value="C:SAM complex"/>
    <property type="evidence" value="ECO:0007669"/>
    <property type="project" value="TreeGrafter"/>
</dbReference>
<evidence type="ECO:0008006" key="6">
    <source>
        <dbReference type="Google" id="ProtNLM"/>
    </source>
</evidence>
<dbReference type="PANTHER" id="PTHR12289">
    <property type="entry name" value="METAXIN RELATED"/>
    <property type="match status" value="1"/>
</dbReference>
<dbReference type="AlphaFoldDB" id="A0A139IFY9"/>
<sequence>MHHKQQQWMAMPDDDRSDAPNDRANNNTSAPKPSSAKRSIFALPAPIRRVFDTFPLRELPANTLPIRAPINRREHVLHVFTTIEGAKLSNPSFNPSCLKWQAYLRFSGVPFKITASSNHASPSGTLPFLEPASAANDTSEAAQPISSNKLKKWLASQASIEKIAESSDIRYEAYASLVDNRIRKSWLYQLYLAPQNGELVHRLYVAPCSSQMLVQMAIASHLRSAAEAELVKSAAKNIISTFDLHKDAGEAFDALATLLGDDDYFFGQRKPGLFDASIFAYTELILDDRLGWKYNPLREHLSKHENVIKHRNRVRDLYF</sequence>
<feature type="compositionally biased region" description="Polar residues" evidence="1">
    <location>
        <begin position="23"/>
        <end position="32"/>
    </location>
</feature>
<dbReference type="InterPro" id="IPR033468">
    <property type="entry name" value="Metaxin_GST"/>
</dbReference>
<gene>
    <name evidence="4" type="ORF">AC579_4995</name>
</gene>
<proteinExistence type="predicted"/>
<organism evidence="4 5">
    <name type="scientific">Pseudocercospora musae</name>
    <dbReference type="NCBI Taxonomy" id="113226"/>
    <lineage>
        <taxon>Eukaryota</taxon>
        <taxon>Fungi</taxon>
        <taxon>Dikarya</taxon>
        <taxon>Ascomycota</taxon>
        <taxon>Pezizomycotina</taxon>
        <taxon>Dothideomycetes</taxon>
        <taxon>Dothideomycetidae</taxon>
        <taxon>Mycosphaerellales</taxon>
        <taxon>Mycosphaerellaceae</taxon>
        <taxon>Pseudocercospora</taxon>
    </lineage>
</organism>
<dbReference type="Pfam" id="PF17171">
    <property type="entry name" value="GST_C_6"/>
    <property type="match status" value="1"/>
</dbReference>
<reference evidence="4 5" key="1">
    <citation type="submission" date="2015-07" db="EMBL/GenBank/DDBJ databases">
        <title>Comparative genomics of the Sigatoka disease complex on banana suggests a link between parallel evolutionary changes in Pseudocercospora fijiensis and Pseudocercospora eumusae and increased virulence on the banana host.</title>
        <authorList>
            <person name="Chang T.-C."/>
            <person name="Salvucci A."/>
            <person name="Crous P.W."/>
            <person name="Stergiopoulos I."/>
        </authorList>
    </citation>
    <scope>NUCLEOTIDE SEQUENCE [LARGE SCALE GENOMIC DNA]</scope>
    <source>
        <strain evidence="4 5">CBS 116634</strain>
    </source>
</reference>
<dbReference type="PANTHER" id="PTHR12289:SF44">
    <property type="entry name" value="OUTER MEMBRANE PROTEIN (SAM35), PUTATIVE (AFU_ORTHOLOGUE AFUA_1G13180)-RELATED"/>
    <property type="match status" value="1"/>
</dbReference>
<feature type="domain" description="Metaxin glutathione S-transferase" evidence="2">
    <location>
        <begin position="249"/>
        <end position="314"/>
    </location>
</feature>
<evidence type="ECO:0000313" key="5">
    <source>
        <dbReference type="Proteomes" id="UP000073492"/>
    </source>
</evidence>
<evidence type="ECO:0000259" key="3">
    <source>
        <dbReference type="Pfam" id="PF17172"/>
    </source>
</evidence>
<dbReference type="STRING" id="113226.A0A139IFY9"/>
<dbReference type="InterPro" id="IPR050931">
    <property type="entry name" value="Mito_Protein_Transport_Metaxin"/>
</dbReference>
<dbReference type="OrthoDB" id="198787at2759"/>
<evidence type="ECO:0000259" key="2">
    <source>
        <dbReference type="Pfam" id="PF17171"/>
    </source>
</evidence>
<dbReference type="GO" id="GO:0007005">
    <property type="term" value="P:mitochondrion organization"/>
    <property type="evidence" value="ECO:0007669"/>
    <property type="project" value="TreeGrafter"/>
</dbReference>
<accession>A0A139IFY9</accession>
<comment type="caution">
    <text evidence="4">The sequence shown here is derived from an EMBL/GenBank/DDBJ whole genome shotgun (WGS) entry which is preliminary data.</text>
</comment>
<evidence type="ECO:0000256" key="1">
    <source>
        <dbReference type="SAM" id="MobiDB-lite"/>
    </source>
</evidence>
<dbReference type="Proteomes" id="UP000073492">
    <property type="component" value="Unassembled WGS sequence"/>
</dbReference>
<dbReference type="CDD" id="cd03193">
    <property type="entry name" value="GST_C_Metaxin"/>
    <property type="match status" value="1"/>
</dbReference>
<dbReference type="Pfam" id="PF17172">
    <property type="entry name" value="GST_N_4"/>
    <property type="match status" value="1"/>
</dbReference>
<evidence type="ECO:0000313" key="4">
    <source>
        <dbReference type="EMBL" id="KXT13661.1"/>
    </source>
</evidence>
<dbReference type="EMBL" id="LFZO01000108">
    <property type="protein sequence ID" value="KXT13661.1"/>
    <property type="molecule type" value="Genomic_DNA"/>
</dbReference>
<protein>
    <recommendedName>
        <fullName evidence="6">Thioredoxin-like fold domain-containing protein</fullName>
    </recommendedName>
</protein>
<dbReference type="InterPro" id="IPR012336">
    <property type="entry name" value="Thioredoxin-like_fold"/>
</dbReference>